<dbReference type="NCBIfam" id="NF000592">
    <property type="entry name" value="PRK00013.1"/>
    <property type="match status" value="1"/>
</dbReference>
<feature type="coiled-coil region" evidence="12">
    <location>
        <begin position="344"/>
        <end position="407"/>
    </location>
</feature>
<dbReference type="AlphaFoldDB" id="A0A918CUA4"/>
<dbReference type="SUPFAM" id="SSF52029">
    <property type="entry name" value="GroEL apical domain-like"/>
    <property type="match status" value="1"/>
</dbReference>
<proteinExistence type="inferred from homology"/>
<evidence type="ECO:0000256" key="2">
    <source>
        <dbReference type="ARBA" id="ARBA00004241"/>
    </source>
</evidence>
<dbReference type="NCBIfam" id="NF009487">
    <property type="entry name" value="PRK12849.1"/>
    <property type="match status" value="1"/>
</dbReference>
<gene>
    <name evidence="13" type="primary">groL2</name>
    <name evidence="9" type="synonym">groEL</name>
    <name evidence="9" type="synonym">groL</name>
    <name evidence="13" type="ORF">GCM10011578_061350</name>
</gene>
<dbReference type="NCBIfam" id="TIGR02348">
    <property type="entry name" value="GroEL"/>
    <property type="match status" value="1"/>
</dbReference>
<dbReference type="HAMAP" id="MF_00600">
    <property type="entry name" value="CH60"/>
    <property type="match status" value="1"/>
</dbReference>
<dbReference type="InterPro" id="IPR002423">
    <property type="entry name" value="Cpn60/GroEL/TCP-1"/>
</dbReference>
<dbReference type="Gene3D" id="3.50.7.10">
    <property type="entry name" value="GroEL"/>
    <property type="match status" value="1"/>
</dbReference>
<dbReference type="GO" id="GO:0042603">
    <property type="term" value="C:capsule"/>
    <property type="evidence" value="ECO:0007669"/>
    <property type="project" value="UniProtKB-SubCell"/>
</dbReference>
<protein>
    <recommendedName>
        <fullName evidence="9">Chaperonin GroEL</fullName>
        <ecNumber evidence="9">5.6.1.7</ecNumber>
    </recommendedName>
    <alternativeName>
        <fullName evidence="9">60 kDa chaperonin</fullName>
    </alternativeName>
    <alternativeName>
        <fullName evidence="9">Chaperonin-60</fullName>
        <shortName evidence="9">Cpn60</shortName>
    </alternativeName>
</protein>
<dbReference type="NCBIfam" id="NF009489">
    <property type="entry name" value="PRK12851.1"/>
    <property type="match status" value="1"/>
</dbReference>
<evidence type="ECO:0000256" key="7">
    <source>
        <dbReference type="ARBA" id="ARBA00023235"/>
    </source>
</evidence>
<dbReference type="PROSITE" id="PS00296">
    <property type="entry name" value="CHAPERONINS_CPN60"/>
    <property type="match status" value="1"/>
</dbReference>
<comment type="similarity">
    <text evidence="3 9 10">Belongs to the chaperonin (HSP60) family.</text>
</comment>
<keyword evidence="5 9" id="KW-0067">ATP-binding</keyword>
<dbReference type="InterPro" id="IPR001844">
    <property type="entry name" value="Cpn60/GroEL"/>
</dbReference>
<keyword evidence="7 9" id="KW-0413">Isomerase</keyword>
<sequence length="540" mass="56843">MAKIIAFDEEARRGLERGMNQLADAVKVTLGPKGRNVVLEKKWGAPTITNDGVSIAKEIELEDPYEKIGAELVKEVAKKTDDVAGDGTTTATVLAQALVKEGLRNVAAGANPMALKRGIEKAVEAVSGALLEQAKDVETKEQIASTASISAADTQIGELIAEAMDKVGKEGVITVEESQTFGLELELTEGMRFDKGYISAYFATDMERMEASLDDPYILIANSKIGSVKDLLPLLEKVMQSGKPLLIIAEDVEGEALSTLVVNKIRGTFKSVAVKAPGFGDRRKAMLNDIAILTGGEVISEEVGLKLENTTLDLLGKARKVVITKDETTIVDGAGSSDQVAGRVNQIRAEIEQSDSDYDREKLQERLAKLAGGVAVIKAGAATEVELKERKHRIEDAVRNAKAAVEEGIVAGGGVALLQASQVFEKLELEGDEATGAQAVKLALEAPLKQIAVNAGLEGGVVVEKVRNLTPGHGLNAATGEYVDLIAEGIIDPAKVTRSALQNAASIAALFLTTEAVIADKPEKAAAAAPGGMPGGDMDF</sequence>
<keyword evidence="4 9" id="KW-0547">Nucleotide-binding</keyword>
<evidence type="ECO:0000256" key="10">
    <source>
        <dbReference type="RuleBase" id="RU000418"/>
    </source>
</evidence>
<dbReference type="Gene3D" id="1.10.560.10">
    <property type="entry name" value="GroEL-like equatorial domain"/>
    <property type="match status" value="1"/>
</dbReference>
<dbReference type="GO" id="GO:0005524">
    <property type="term" value="F:ATP binding"/>
    <property type="evidence" value="ECO:0007669"/>
    <property type="project" value="UniProtKB-UniRule"/>
</dbReference>
<feature type="binding site" evidence="9">
    <location>
        <begin position="29"/>
        <end position="32"/>
    </location>
    <ligand>
        <name>ATP</name>
        <dbReference type="ChEBI" id="CHEBI:30616"/>
    </ligand>
</feature>
<dbReference type="GO" id="GO:0009408">
    <property type="term" value="P:response to heat"/>
    <property type="evidence" value="ECO:0007669"/>
    <property type="project" value="UniProtKB-ARBA"/>
</dbReference>
<comment type="caution">
    <text evidence="13">The sequence shown here is derived from an EMBL/GenBank/DDBJ whole genome shotgun (WGS) entry which is preliminary data.</text>
</comment>
<comment type="function">
    <text evidence="9 11">Together with its co-chaperonin GroES, plays an essential role in assisting protein folding. The GroEL-GroES system forms a nano-cage that allows encapsulation of the non-native substrate proteins and provides a physical environment optimized to promote and accelerate protein folding.</text>
</comment>
<dbReference type="GO" id="GO:0051082">
    <property type="term" value="F:unfolded protein binding"/>
    <property type="evidence" value="ECO:0007669"/>
    <property type="project" value="UniProtKB-UniRule"/>
</dbReference>
<evidence type="ECO:0000256" key="11">
    <source>
        <dbReference type="RuleBase" id="RU000419"/>
    </source>
</evidence>
<feature type="binding site" evidence="9">
    <location>
        <position position="413"/>
    </location>
    <ligand>
        <name>ATP</name>
        <dbReference type="ChEBI" id="CHEBI:30616"/>
    </ligand>
</feature>
<dbReference type="InterPro" id="IPR027413">
    <property type="entry name" value="GROEL-like_equatorial_sf"/>
</dbReference>
<evidence type="ECO:0000256" key="4">
    <source>
        <dbReference type="ARBA" id="ARBA00022741"/>
    </source>
</evidence>
<evidence type="ECO:0000313" key="13">
    <source>
        <dbReference type="EMBL" id="GGN26632.1"/>
    </source>
</evidence>
<reference evidence="13" key="2">
    <citation type="submission" date="2020-09" db="EMBL/GenBank/DDBJ databases">
        <authorList>
            <person name="Sun Q."/>
            <person name="Zhou Y."/>
        </authorList>
    </citation>
    <scope>NUCLEOTIDE SEQUENCE</scope>
    <source>
        <strain evidence="13">CGMCC 4.7110</strain>
    </source>
</reference>
<dbReference type="InterPro" id="IPR018370">
    <property type="entry name" value="Chaperonin_Cpn60_CS"/>
</dbReference>
<comment type="caution">
    <text evidence="9">Lacks conserved residue(s) required for the propagation of feature annotation.</text>
</comment>
<dbReference type="EC" id="5.6.1.7" evidence="9"/>
<comment type="subunit">
    <text evidence="9 11">Forms a cylinder of 14 subunits composed of two heptameric rings stacked back-to-back. Interacts with the co-chaperonin GroES.</text>
</comment>
<dbReference type="SUPFAM" id="SSF48592">
    <property type="entry name" value="GroEL equatorial domain-like"/>
    <property type="match status" value="2"/>
</dbReference>
<dbReference type="EMBL" id="BMML01000015">
    <property type="protein sequence ID" value="GGN26632.1"/>
    <property type="molecule type" value="Genomic_DNA"/>
</dbReference>
<dbReference type="Proteomes" id="UP000653411">
    <property type="component" value="Unassembled WGS sequence"/>
</dbReference>
<dbReference type="GO" id="GO:0005737">
    <property type="term" value="C:cytoplasm"/>
    <property type="evidence" value="ECO:0007669"/>
    <property type="project" value="UniProtKB-SubCell"/>
</dbReference>
<dbReference type="InterPro" id="IPR027410">
    <property type="entry name" value="TCP-1-like_intermed_sf"/>
</dbReference>
<dbReference type="GO" id="GO:0140662">
    <property type="term" value="F:ATP-dependent protein folding chaperone"/>
    <property type="evidence" value="ECO:0007669"/>
    <property type="project" value="InterPro"/>
</dbReference>
<keyword evidence="6 9" id="KW-0143">Chaperone</keyword>
<evidence type="ECO:0000313" key="14">
    <source>
        <dbReference type="Proteomes" id="UP000653411"/>
    </source>
</evidence>
<dbReference type="FunFam" id="3.50.7.10:FF:000001">
    <property type="entry name" value="60 kDa chaperonin"/>
    <property type="match status" value="1"/>
</dbReference>
<evidence type="ECO:0000256" key="9">
    <source>
        <dbReference type="HAMAP-Rule" id="MF_00600"/>
    </source>
</evidence>
<dbReference type="NCBIfam" id="NF009488">
    <property type="entry name" value="PRK12850.1"/>
    <property type="match status" value="1"/>
</dbReference>
<evidence type="ECO:0000256" key="6">
    <source>
        <dbReference type="ARBA" id="ARBA00023186"/>
    </source>
</evidence>
<dbReference type="PANTHER" id="PTHR45633">
    <property type="entry name" value="60 KDA HEAT SHOCK PROTEIN, MITOCHONDRIAL"/>
    <property type="match status" value="1"/>
</dbReference>
<dbReference type="PRINTS" id="PR00298">
    <property type="entry name" value="CHAPERONIN60"/>
</dbReference>
<feature type="binding site" evidence="9">
    <location>
        <position position="492"/>
    </location>
    <ligand>
        <name>ATP</name>
        <dbReference type="ChEBI" id="CHEBI:30616"/>
    </ligand>
</feature>
<dbReference type="Gene3D" id="3.30.260.10">
    <property type="entry name" value="TCP-1-like chaperonin intermediate domain"/>
    <property type="match status" value="1"/>
</dbReference>
<dbReference type="GO" id="GO:0009986">
    <property type="term" value="C:cell surface"/>
    <property type="evidence" value="ECO:0007669"/>
    <property type="project" value="UniProtKB-SubCell"/>
</dbReference>
<keyword evidence="12" id="KW-0175">Coiled coil</keyword>
<reference evidence="13" key="1">
    <citation type="journal article" date="2014" name="Int. J. Syst. Evol. Microbiol.">
        <title>Complete genome sequence of Corynebacterium casei LMG S-19264T (=DSM 44701T), isolated from a smear-ripened cheese.</title>
        <authorList>
            <consortium name="US DOE Joint Genome Institute (JGI-PGF)"/>
            <person name="Walter F."/>
            <person name="Albersmeier A."/>
            <person name="Kalinowski J."/>
            <person name="Ruckert C."/>
        </authorList>
    </citation>
    <scope>NUCLEOTIDE SEQUENCE</scope>
    <source>
        <strain evidence="13">CGMCC 4.7110</strain>
    </source>
</reference>
<feature type="binding site" evidence="9">
    <location>
        <begin position="476"/>
        <end position="478"/>
    </location>
    <ligand>
        <name>ATP</name>
        <dbReference type="ChEBI" id="CHEBI:30616"/>
    </ligand>
</feature>
<dbReference type="RefSeq" id="WP_189266088.1">
    <property type="nucleotide sequence ID" value="NZ_BMML01000015.1"/>
</dbReference>
<dbReference type="Pfam" id="PF00118">
    <property type="entry name" value="Cpn60_TCP1"/>
    <property type="match status" value="1"/>
</dbReference>
<comment type="subcellular location">
    <subcellularLocation>
        <location evidence="2">Cell surface</location>
    </subcellularLocation>
    <subcellularLocation>
        <location evidence="9">Cytoplasm</location>
    </subcellularLocation>
    <subcellularLocation>
        <location evidence="8">Secreted</location>
        <location evidence="8">Capsule</location>
    </subcellularLocation>
    <subcellularLocation>
        <location evidence="1">Secreted</location>
        <location evidence="1">Cell wall</location>
    </subcellularLocation>
</comment>
<dbReference type="CDD" id="cd03344">
    <property type="entry name" value="GroEL"/>
    <property type="match status" value="1"/>
</dbReference>
<feature type="binding site" evidence="9">
    <location>
        <begin position="86"/>
        <end position="90"/>
    </location>
    <ligand>
        <name>ATP</name>
        <dbReference type="ChEBI" id="CHEBI:30616"/>
    </ligand>
</feature>
<evidence type="ECO:0000256" key="1">
    <source>
        <dbReference type="ARBA" id="ARBA00004191"/>
    </source>
</evidence>
<name>A0A918CUA4_9ACTN</name>
<keyword evidence="9" id="KW-0963">Cytoplasm</keyword>
<dbReference type="GO" id="GO:0042026">
    <property type="term" value="P:protein refolding"/>
    <property type="evidence" value="ECO:0007669"/>
    <property type="project" value="UniProtKB-UniRule"/>
</dbReference>
<dbReference type="InterPro" id="IPR027409">
    <property type="entry name" value="GroEL-like_apical_dom_sf"/>
</dbReference>
<accession>A0A918CUA4</accession>
<evidence type="ECO:0000256" key="3">
    <source>
        <dbReference type="ARBA" id="ARBA00006607"/>
    </source>
</evidence>
<evidence type="ECO:0000256" key="8">
    <source>
        <dbReference type="ARBA" id="ARBA00025702"/>
    </source>
</evidence>
<organism evidence="13 14">
    <name type="scientific">Streptomyces fuscichromogenes</name>
    <dbReference type="NCBI Taxonomy" id="1324013"/>
    <lineage>
        <taxon>Bacteria</taxon>
        <taxon>Bacillati</taxon>
        <taxon>Actinomycetota</taxon>
        <taxon>Actinomycetes</taxon>
        <taxon>Kitasatosporales</taxon>
        <taxon>Streptomycetaceae</taxon>
        <taxon>Streptomyces</taxon>
    </lineage>
</organism>
<keyword evidence="14" id="KW-1185">Reference proteome</keyword>
<evidence type="ECO:0000256" key="12">
    <source>
        <dbReference type="SAM" id="Coils"/>
    </source>
</evidence>
<evidence type="ECO:0000256" key="5">
    <source>
        <dbReference type="ARBA" id="ARBA00022840"/>
    </source>
</evidence>
<dbReference type="GO" id="GO:0016853">
    <property type="term" value="F:isomerase activity"/>
    <property type="evidence" value="ECO:0007669"/>
    <property type="project" value="UniProtKB-KW"/>
</dbReference>